<accession>A0A8J3H189</accession>
<organism evidence="1 2">
    <name type="scientific">Seohaeicola zhoushanensis</name>
    <dbReference type="NCBI Taxonomy" id="1569283"/>
    <lineage>
        <taxon>Bacteria</taxon>
        <taxon>Pseudomonadati</taxon>
        <taxon>Pseudomonadota</taxon>
        <taxon>Alphaproteobacteria</taxon>
        <taxon>Rhodobacterales</taxon>
        <taxon>Roseobacteraceae</taxon>
        <taxon>Seohaeicola</taxon>
    </lineage>
</organism>
<reference evidence="1" key="2">
    <citation type="submission" date="2020-09" db="EMBL/GenBank/DDBJ databases">
        <authorList>
            <person name="Sun Q."/>
            <person name="Kim S."/>
        </authorList>
    </citation>
    <scope>NUCLEOTIDE SEQUENCE</scope>
    <source>
        <strain evidence="1">KCTC 42650</strain>
    </source>
</reference>
<comment type="caution">
    <text evidence="1">The sequence shown here is derived from an EMBL/GenBank/DDBJ whole genome shotgun (WGS) entry which is preliminary data.</text>
</comment>
<dbReference type="Gene3D" id="2.60.40.3350">
    <property type="match status" value="1"/>
</dbReference>
<dbReference type="EMBL" id="BNCJ01000027">
    <property type="protein sequence ID" value="GHF71326.1"/>
    <property type="molecule type" value="Genomic_DNA"/>
</dbReference>
<reference evidence="1" key="1">
    <citation type="journal article" date="2014" name="Int. J. Syst. Evol. Microbiol.">
        <title>Complete genome sequence of Corynebacterium casei LMG S-19264T (=DSM 44701T), isolated from a smear-ripened cheese.</title>
        <authorList>
            <consortium name="US DOE Joint Genome Institute (JGI-PGF)"/>
            <person name="Walter F."/>
            <person name="Albersmeier A."/>
            <person name="Kalinowski J."/>
            <person name="Ruckert C."/>
        </authorList>
    </citation>
    <scope>NUCLEOTIDE SEQUENCE</scope>
    <source>
        <strain evidence="1">KCTC 42650</strain>
    </source>
</reference>
<dbReference type="RefSeq" id="WP_189682655.1">
    <property type="nucleotide sequence ID" value="NZ_BNCJ01000027.1"/>
</dbReference>
<evidence type="ECO:0000313" key="1">
    <source>
        <dbReference type="EMBL" id="GHF71326.1"/>
    </source>
</evidence>
<keyword evidence="2" id="KW-1185">Reference proteome</keyword>
<name>A0A8J3H189_9RHOB</name>
<protein>
    <submittedName>
        <fullName evidence="1">Uncharacterized protein</fullName>
    </submittedName>
</protein>
<proteinExistence type="predicted"/>
<dbReference type="AlphaFoldDB" id="A0A8J3H189"/>
<gene>
    <name evidence="1" type="ORF">GCM10017056_47820</name>
</gene>
<evidence type="ECO:0000313" key="2">
    <source>
        <dbReference type="Proteomes" id="UP000626220"/>
    </source>
</evidence>
<dbReference type="Proteomes" id="UP000626220">
    <property type="component" value="Unassembled WGS sequence"/>
</dbReference>
<sequence>MADVAKIWGKDSLSVLVPISDQENDLAPLDLSSATVEAAARKTNGTGAVFPATATIQSPATDGKVLVSFARETFLGAPGSYTCQVRVRIGDDAETPSEFTFTVRPSIVAA</sequence>